<name>A0ABW3LVK4_9GAMM</name>
<organism evidence="2 3">
    <name type="scientific">Pseudoxanthomonas kaohsiungensis</name>
    <dbReference type="NCBI Taxonomy" id="283923"/>
    <lineage>
        <taxon>Bacteria</taxon>
        <taxon>Pseudomonadati</taxon>
        <taxon>Pseudomonadota</taxon>
        <taxon>Gammaproteobacteria</taxon>
        <taxon>Lysobacterales</taxon>
        <taxon>Lysobacteraceae</taxon>
        <taxon>Pseudoxanthomonas</taxon>
    </lineage>
</organism>
<feature type="chain" id="PRO_5046086713" description="Lipoprotein" evidence="1">
    <location>
        <begin position="22"/>
        <end position="162"/>
    </location>
</feature>
<feature type="signal peptide" evidence="1">
    <location>
        <begin position="1"/>
        <end position="21"/>
    </location>
</feature>
<keyword evidence="1" id="KW-0732">Signal</keyword>
<sequence length="162" mass="16561">MHLLPFTTRTALGVALCLAMAACQDRITTTPTPAPAAETDATAMPDAAAPAVESELDGELVASTNEPFWQAQVRGPGPSLLLRGIEGERELAVASSQTTGDTRTVRAVDASGAVELTVTADPCQDSMSGAQFPYSAVLVIDGGTPINGCARPASMPPPGEPQ</sequence>
<evidence type="ECO:0000256" key="1">
    <source>
        <dbReference type="SAM" id="SignalP"/>
    </source>
</evidence>
<reference evidence="3" key="1">
    <citation type="journal article" date="2019" name="Int. J. Syst. Evol. Microbiol.">
        <title>The Global Catalogue of Microorganisms (GCM) 10K type strain sequencing project: providing services to taxonomists for standard genome sequencing and annotation.</title>
        <authorList>
            <consortium name="The Broad Institute Genomics Platform"/>
            <consortium name="The Broad Institute Genome Sequencing Center for Infectious Disease"/>
            <person name="Wu L."/>
            <person name="Ma J."/>
        </authorList>
    </citation>
    <scope>NUCLEOTIDE SEQUENCE [LARGE SCALE GENOMIC DNA]</scope>
    <source>
        <strain evidence="3">CCUG 55854</strain>
    </source>
</reference>
<evidence type="ECO:0000313" key="3">
    <source>
        <dbReference type="Proteomes" id="UP001597033"/>
    </source>
</evidence>
<gene>
    <name evidence="2" type="ORF">ACFQ2N_06760</name>
</gene>
<evidence type="ECO:0008006" key="4">
    <source>
        <dbReference type="Google" id="ProtNLM"/>
    </source>
</evidence>
<protein>
    <recommendedName>
        <fullName evidence="4">Lipoprotein</fullName>
    </recommendedName>
</protein>
<dbReference type="Proteomes" id="UP001597033">
    <property type="component" value="Unassembled WGS sequence"/>
</dbReference>
<accession>A0ABW3LVK4</accession>
<proteinExistence type="predicted"/>
<dbReference type="EMBL" id="JBHTKN010000003">
    <property type="protein sequence ID" value="MFD1042042.1"/>
    <property type="molecule type" value="Genomic_DNA"/>
</dbReference>
<dbReference type="RefSeq" id="WP_162375388.1">
    <property type="nucleotide sequence ID" value="NZ_JBHTKN010000003.1"/>
</dbReference>
<keyword evidence="3" id="KW-1185">Reference proteome</keyword>
<evidence type="ECO:0000313" key="2">
    <source>
        <dbReference type="EMBL" id="MFD1042042.1"/>
    </source>
</evidence>
<comment type="caution">
    <text evidence="2">The sequence shown here is derived from an EMBL/GenBank/DDBJ whole genome shotgun (WGS) entry which is preliminary data.</text>
</comment>